<keyword evidence="2 5" id="KW-0812">Transmembrane</keyword>
<evidence type="ECO:0000256" key="5">
    <source>
        <dbReference type="SAM" id="Phobius"/>
    </source>
</evidence>
<dbReference type="AlphaFoldDB" id="A0A9D1SS20"/>
<dbReference type="InterPro" id="IPR019109">
    <property type="entry name" value="MamF_MmsF"/>
</dbReference>
<comment type="caution">
    <text evidence="6">The sequence shown here is derived from an EMBL/GenBank/DDBJ whole genome shotgun (WGS) entry which is preliminary data.</text>
</comment>
<protein>
    <submittedName>
        <fullName evidence="6">DUF4870 domain-containing protein</fullName>
    </submittedName>
</protein>
<gene>
    <name evidence="6" type="ORF">IAD26_06275</name>
</gene>
<comment type="subcellular location">
    <subcellularLocation>
        <location evidence="1">Membrane</location>
        <topology evidence="1">Multi-pass membrane protein</topology>
    </subcellularLocation>
</comment>
<keyword evidence="3 5" id="KW-1133">Transmembrane helix</keyword>
<dbReference type="EMBL" id="DVOD01000046">
    <property type="protein sequence ID" value="HIU92726.1"/>
    <property type="molecule type" value="Genomic_DNA"/>
</dbReference>
<evidence type="ECO:0000256" key="2">
    <source>
        <dbReference type="ARBA" id="ARBA00022692"/>
    </source>
</evidence>
<evidence type="ECO:0000256" key="4">
    <source>
        <dbReference type="ARBA" id="ARBA00023136"/>
    </source>
</evidence>
<keyword evidence="4 5" id="KW-0472">Membrane</keyword>
<dbReference type="Pfam" id="PF09685">
    <property type="entry name" value="MamF_MmsF"/>
    <property type="match status" value="1"/>
</dbReference>
<name>A0A9D1SS20_9CLOT</name>
<dbReference type="Proteomes" id="UP000886748">
    <property type="component" value="Unassembled WGS sequence"/>
</dbReference>
<evidence type="ECO:0000313" key="7">
    <source>
        <dbReference type="Proteomes" id="UP000886748"/>
    </source>
</evidence>
<evidence type="ECO:0000256" key="1">
    <source>
        <dbReference type="ARBA" id="ARBA00004141"/>
    </source>
</evidence>
<reference evidence="6" key="1">
    <citation type="submission" date="2020-10" db="EMBL/GenBank/DDBJ databases">
        <authorList>
            <person name="Gilroy R."/>
        </authorList>
    </citation>
    <scope>NUCLEOTIDE SEQUENCE</scope>
    <source>
        <strain evidence="6">CHK154-7741</strain>
    </source>
</reference>
<feature type="transmembrane region" description="Helical" evidence="5">
    <location>
        <begin position="68"/>
        <end position="88"/>
    </location>
</feature>
<proteinExistence type="predicted"/>
<sequence>MSDEKLCIGVSTLGAILLGFIAPLIIYLTKKEQLTEPAKSLVIGALNFEITLAIVSIIVSLIPFIGLLFVLLIALFNCIILIIAFVAGNKGNEYKFPLTYNFVK</sequence>
<feature type="transmembrane region" description="Helical" evidence="5">
    <location>
        <begin position="6"/>
        <end position="29"/>
    </location>
</feature>
<organism evidence="6 7">
    <name type="scientific">Candidatus Limenecus avicola</name>
    <dbReference type="NCBI Taxonomy" id="2840847"/>
    <lineage>
        <taxon>Bacteria</taxon>
        <taxon>Bacillati</taxon>
        <taxon>Bacillota</taxon>
        <taxon>Clostridia</taxon>
        <taxon>Eubacteriales</taxon>
        <taxon>Clostridiaceae</taxon>
        <taxon>Clostridiaceae incertae sedis</taxon>
        <taxon>Candidatus Limenecus</taxon>
    </lineage>
</organism>
<feature type="transmembrane region" description="Helical" evidence="5">
    <location>
        <begin position="41"/>
        <end position="62"/>
    </location>
</feature>
<accession>A0A9D1SS20</accession>
<evidence type="ECO:0000256" key="3">
    <source>
        <dbReference type="ARBA" id="ARBA00022989"/>
    </source>
</evidence>
<evidence type="ECO:0000313" key="6">
    <source>
        <dbReference type="EMBL" id="HIU92726.1"/>
    </source>
</evidence>
<reference evidence="6" key="2">
    <citation type="journal article" date="2021" name="PeerJ">
        <title>Extensive microbial diversity within the chicken gut microbiome revealed by metagenomics and culture.</title>
        <authorList>
            <person name="Gilroy R."/>
            <person name="Ravi A."/>
            <person name="Getino M."/>
            <person name="Pursley I."/>
            <person name="Horton D.L."/>
            <person name="Alikhan N.F."/>
            <person name="Baker D."/>
            <person name="Gharbi K."/>
            <person name="Hall N."/>
            <person name="Watson M."/>
            <person name="Adriaenssens E.M."/>
            <person name="Foster-Nyarko E."/>
            <person name="Jarju S."/>
            <person name="Secka A."/>
            <person name="Antonio M."/>
            <person name="Oren A."/>
            <person name="Chaudhuri R.R."/>
            <person name="La Ragione R."/>
            <person name="Hildebrand F."/>
            <person name="Pallen M.J."/>
        </authorList>
    </citation>
    <scope>NUCLEOTIDE SEQUENCE</scope>
    <source>
        <strain evidence="6">CHK154-7741</strain>
    </source>
</reference>